<evidence type="ECO:0000313" key="4">
    <source>
        <dbReference type="EMBL" id="MBS7525940.1"/>
    </source>
</evidence>
<dbReference type="PROSITE" id="PS00815">
    <property type="entry name" value="AIPM_HOMOCIT_SYNTH_1"/>
    <property type="match status" value="1"/>
</dbReference>
<dbReference type="PANTHER" id="PTHR42880:SF1">
    <property type="entry name" value="ISOPROPYLMALATE_HOMOCITRATE_CITRAMALATE SYNTHASE FAMILY PROTEIN"/>
    <property type="match status" value="1"/>
</dbReference>
<comment type="similarity">
    <text evidence="2">Belongs to the alpha-IPM synthase/homocitrate synthase family.</text>
</comment>
<protein>
    <submittedName>
        <fullName evidence="4">Pyruvate carboxyltransferase</fullName>
    </submittedName>
</protein>
<evidence type="ECO:0000259" key="3">
    <source>
        <dbReference type="PROSITE" id="PS50991"/>
    </source>
</evidence>
<evidence type="ECO:0000256" key="1">
    <source>
        <dbReference type="ARBA" id="ARBA00022679"/>
    </source>
</evidence>
<dbReference type="InterPro" id="IPR000891">
    <property type="entry name" value="PYR_CT"/>
</dbReference>
<evidence type="ECO:0000313" key="5">
    <source>
        <dbReference type="Proteomes" id="UP000746471"/>
    </source>
</evidence>
<feature type="domain" description="Pyruvate carboxyltransferase" evidence="3">
    <location>
        <begin position="30"/>
        <end position="282"/>
    </location>
</feature>
<accession>A0ABS5PL89</accession>
<keyword evidence="5" id="KW-1185">Reference proteome</keyword>
<dbReference type="Gene3D" id="3.20.20.70">
    <property type="entry name" value="Aldolase class I"/>
    <property type="match status" value="1"/>
</dbReference>
<dbReference type="RefSeq" id="WP_213235726.1">
    <property type="nucleotide sequence ID" value="NZ_JAHBCL010000006.1"/>
</dbReference>
<organism evidence="4 5">
    <name type="scientific">Fusibacter paucivorans</name>
    <dbReference type="NCBI Taxonomy" id="76009"/>
    <lineage>
        <taxon>Bacteria</taxon>
        <taxon>Bacillati</taxon>
        <taxon>Bacillota</taxon>
        <taxon>Clostridia</taxon>
        <taxon>Eubacteriales</taxon>
        <taxon>Eubacteriales Family XII. Incertae Sedis</taxon>
        <taxon>Fusibacter</taxon>
    </lineage>
</organism>
<dbReference type="CDD" id="cd03174">
    <property type="entry name" value="DRE_TIM_metallolyase"/>
    <property type="match status" value="1"/>
</dbReference>
<sequence length="403" mass="44789">MEKWHSDKWYTSQWNHLDEVAKQFNFQDQIKIHDVTLRDGEQQAGLIMNTEQKIRLAEKMAETGIHRIEAGMPAVSKADSDAIKTIVKMNMGPEIFGFARCMVEDVKRAADCGVSGLVIEIPSNEQMITEAYGWSLEKAIELSIKATTAAKEAGLYTVFFPIDMSRANIDWVLKLIERVATEGHMDALAIVDTLGGLAPHTVPYLVDVVKKRIQKPVELHFHDDYGLGSANSIMGLAAGADVVHTTISAAGERAGNASYEDIALSLLTMYGIDLGLKYDEIYPLSKLFRSMVNFPVRPNRGIVGDDIFKIESGIVAGWFQNVKNDNPLLVSPYLPELTGHQATEIVLGKHSGAPSIEYWLDKCNVKLNETEKIALLDQIKLTAYKKNGLLNESDFMTLIEAYR</sequence>
<dbReference type="Gene3D" id="1.10.238.260">
    <property type="match status" value="1"/>
</dbReference>
<gene>
    <name evidence="4" type="ORF">KHM83_04515</name>
</gene>
<comment type="caution">
    <text evidence="4">The sequence shown here is derived from an EMBL/GenBank/DDBJ whole genome shotgun (WGS) entry which is preliminary data.</text>
</comment>
<reference evidence="4 5" key="1">
    <citation type="submission" date="2021-05" db="EMBL/GenBank/DDBJ databases">
        <title>Fusibacter ferrireducens sp. nov., an anaerobic, sulfur- and Fe-reducing bacterium isolated from the mangrove sediment.</title>
        <authorList>
            <person name="Qiu D."/>
        </authorList>
    </citation>
    <scope>NUCLEOTIDE SEQUENCE [LARGE SCALE GENOMIC DNA]</scope>
    <source>
        <strain evidence="4 5">DSM 12116</strain>
    </source>
</reference>
<dbReference type="SUPFAM" id="SSF51569">
    <property type="entry name" value="Aldolase"/>
    <property type="match status" value="1"/>
</dbReference>
<dbReference type="InterPro" id="IPR002034">
    <property type="entry name" value="AIPM/Hcit_synth_CS"/>
</dbReference>
<dbReference type="InterPro" id="IPR013785">
    <property type="entry name" value="Aldolase_TIM"/>
</dbReference>
<name>A0ABS5PL89_9FIRM</name>
<dbReference type="PROSITE" id="PS00816">
    <property type="entry name" value="AIPM_HOMOCIT_SYNTH_2"/>
    <property type="match status" value="1"/>
</dbReference>
<dbReference type="Proteomes" id="UP000746471">
    <property type="component" value="Unassembled WGS sequence"/>
</dbReference>
<keyword evidence="1 2" id="KW-0808">Transferase</keyword>
<evidence type="ECO:0000256" key="2">
    <source>
        <dbReference type="RuleBase" id="RU003523"/>
    </source>
</evidence>
<dbReference type="EMBL" id="JAHBCL010000006">
    <property type="protein sequence ID" value="MBS7525940.1"/>
    <property type="molecule type" value="Genomic_DNA"/>
</dbReference>
<dbReference type="Pfam" id="PF00682">
    <property type="entry name" value="HMGL-like"/>
    <property type="match status" value="1"/>
</dbReference>
<keyword evidence="4" id="KW-0670">Pyruvate</keyword>
<dbReference type="PROSITE" id="PS50991">
    <property type="entry name" value="PYR_CT"/>
    <property type="match status" value="1"/>
</dbReference>
<dbReference type="PANTHER" id="PTHR42880">
    <property type="entry name" value="HOMOCITRATE SYNTHASE"/>
    <property type="match status" value="1"/>
</dbReference>
<proteinExistence type="inferred from homology"/>